<dbReference type="Proteomes" id="UP000011728">
    <property type="component" value="Chromosome"/>
</dbReference>
<evidence type="ECO:0000259" key="10">
    <source>
        <dbReference type="Pfam" id="PF13407"/>
    </source>
</evidence>
<dbReference type="InterPro" id="IPR025997">
    <property type="entry name" value="SBP_2_dom"/>
</dbReference>
<dbReference type="Gene3D" id="3.40.50.2300">
    <property type="match status" value="2"/>
</dbReference>
<keyword evidence="3" id="KW-0762">Sugar transport</keyword>
<dbReference type="InterPro" id="IPR050555">
    <property type="entry name" value="Bact_Solute-Bind_Prot2"/>
</dbReference>
<evidence type="ECO:0000256" key="8">
    <source>
        <dbReference type="ARBA" id="ARBA00034323"/>
    </source>
</evidence>
<evidence type="ECO:0000256" key="2">
    <source>
        <dbReference type="ARBA" id="ARBA00022448"/>
    </source>
</evidence>
<dbReference type="GO" id="GO:0046872">
    <property type="term" value="F:metal ion binding"/>
    <property type="evidence" value="ECO:0007669"/>
    <property type="project" value="UniProtKB-KW"/>
</dbReference>
<dbReference type="STRING" id="36745.CLSAP_29640"/>
<dbReference type="PANTHER" id="PTHR30036">
    <property type="entry name" value="D-XYLOSE-BINDING PERIPLASMIC PROTEIN"/>
    <property type="match status" value="1"/>
</dbReference>
<keyword evidence="6" id="KW-0574">Periplasm</keyword>
<keyword evidence="12" id="KW-1185">Reference proteome</keyword>
<dbReference type="GO" id="GO:0030288">
    <property type="term" value="C:outer membrane-bounded periplasmic space"/>
    <property type="evidence" value="ECO:0007669"/>
    <property type="project" value="TreeGrafter"/>
</dbReference>
<dbReference type="InterPro" id="IPR044085">
    <property type="entry name" value="MglB-like_PBP1"/>
</dbReference>
<sequence>MKSLKRVMAFILVFVIIYTSLTCCSLKITNASSNITTRRPINIGVLLYSFDDLYTSIIKKTLEDIQMKNEDNVKFTFYDGKNNQSIQEATINNLFKTGNVDILLVDLVNRSVESVKNVLDKATALGIPVVFNYLEPRAEDVIKSYNKAFVVDADNKQGGDLQGKIIIDIWNANKSSIDKNNDNILQYIMLRGSDQNIRPQYALAAINTKIKTEPLQIVNANFNKEFAKDAINSLFLKYNGKIEAIIADNDAMAIGAVEALQTYGYNTGDLSKTIVVVGIDGMPEAIELINKGEMEGTVSQDPRDTAEALYTVGMNLFSNKTPTEGTNYKLDKMGVTILLPYQEYTAGK</sequence>
<accession>M1MG68</accession>
<dbReference type="SUPFAM" id="SSF53822">
    <property type="entry name" value="Periplasmic binding protein-like I"/>
    <property type="match status" value="1"/>
</dbReference>
<dbReference type="PATRIC" id="fig|931276.5.peg.3176"/>
<protein>
    <recommendedName>
        <fullName evidence="9">D-galactose/methyl-galactoside binding periplasmic protein MglB</fullName>
    </recommendedName>
</protein>
<evidence type="ECO:0000256" key="7">
    <source>
        <dbReference type="ARBA" id="ARBA00022837"/>
    </source>
</evidence>
<name>M1MG68_9CLOT</name>
<evidence type="ECO:0000256" key="6">
    <source>
        <dbReference type="ARBA" id="ARBA00022764"/>
    </source>
</evidence>
<organism evidence="11 12">
    <name type="scientific">Clostridium saccharoperbutylacetonicum N1-4(HMT)</name>
    <dbReference type="NCBI Taxonomy" id="931276"/>
    <lineage>
        <taxon>Bacteria</taxon>
        <taxon>Bacillati</taxon>
        <taxon>Bacillota</taxon>
        <taxon>Clostridia</taxon>
        <taxon>Eubacteriales</taxon>
        <taxon>Clostridiaceae</taxon>
        <taxon>Clostridium</taxon>
    </lineage>
</organism>
<dbReference type="GO" id="GO:0030246">
    <property type="term" value="F:carbohydrate binding"/>
    <property type="evidence" value="ECO:0007669"/>
    <property type="project" value="InterPro"/>
</dbReference>
<feature type="domain" description="Periplasmic binding protein" evidence="10">
    <location>
        <begin position="43"/>
        <end position="320"/>
    </location>
</feature>
<dbReference type="KEGG" id="csr:Cspa_c31530"/>
<evidence type="ECO:0000256" key="5">
    <source>
        <dbReference type="ARBA" id="ARBA00022729"/>
    </source>
</evidence>
<dbReference type="EMBL" id="CP004121">
    <property type="protein sequence ID" value="AGF56914.1"/>
    <property type="molecule type" value="Genomic_DNA"/>
</dbReference>
<dbReference type="AlphaFoldDB" id="M1MG68"/>
<comment type="subunit">
    <text evidence="8">The ABC transporter complex is composed of one ATP-binding protein (MglA), two transmembrane proteins (MglC) and a solute-binding protein (MglB).</text>
</comment>
<dbReference type="RefSeq" id="WP_015393232.1">
    <property type="nucleotide sequence ID" value="NC_020291.1"/>
</dbReference>
<evidence type="ECO:0000313" key="11">
    <source>
        <dbReference type="EMBL" id="AGF56914.1"/>
    </source>
</evidence>
<comment type="subcellular location">
    <subcellularLocation>
        <location evidence="1">Cell envelope</location>
    </subcellularLocation>
</comment>
<dbReference type="eggNOG" id="COG1879">
    <property type="taxonomic scope" value="Bacteria"/>
</dbReference>
<keyword evidence="5" id="KW-0732">Signal</keyword>
<dbReference type="OrthoDB" id="9769193at2"/>
<dbReference type="HOGENOM" id="CLU_037628_3_1_9"/>
<evidence type="ECO:0000256" key="3">
    <source>
        <dbReference type="ARBA" id="ARBA00022597"/>
    </source>
</evidence>
<evidence type="ECO:0000256" key="1">
    <source>
        <dbReference type="ARBA" id="ARBA00004196"/>
    </source>
</evidence>
<evidence type="ECO:0000256" key="4">
    <source>
        <dbReference type="ARBA" id="ARBA00022723"/>
    </source>
</evidence>
<reference evidence="11 12" key="1">
    <citation type="submission" date="2013-02" db="EMBL/GenBank/DDBJ databases">
        <title>Genome sequence of Clostridium saccharoperbutylacetonicum N1-4(HMT).</title>
        <authorList>
            <person name="Poehlein A."/>
            <person name="Daniel R."/>
        </authorList>
    </citation>
    <scope>NUCLEOTIDE SEQUENCE [LARGE SCALE GENOMIC DNA]</scope>
    <source>
        <strain evidence="12">N1-4(HMT)</strain>
    </source>
</reference>
<dbReference type="InterPro" id="IPR028082">
    <property type="entry name" value="Peripla_BP_I"/>
</dbReference>
<dbReference type="CDD" id="cd01539">
    <property type="entry name" value="PBP1_GGBP"/>
    <property type="match status" value="1"/>
</dbReference>
<dbReference type="PANTHER" id="PTHR30036:SF2">
    <property type="entry name" value="D-GALACTOSE_METHYL-GALACTOSIDE BINDING PERIPLASMIC PROTEIN MGLB"/>
    <property type="match status" value="1"/>
</dbReference>
<keyword evidence="4" id="KW-0479">Metal-binding</keyword>
<keyword evidence="7" id="KW-0106">Calcium</keyword>
<evidence type="ECO:0000256" key="9">
    <source>
        <dbReference type="ARBA" id="ARBA00034344"/>
    </source>
</evidence>
<dbReference type="Pfam" id="PF13407">
    <property type="entry name" value="Peripla_BP_4"/>
    <property type="match status" value="1"/>
</dbReference>
<proteinExistence type="predicted"/>
<keyword evidence="2" id="KW-0813">Transport</keyword>
<gene>
    <name evidence="11" type="primary">mglB6</name>
    <name evidence="11" type="ORF">Cspa_c31530</name>
</gene>
<evidence type="ECO:0000313" key="12">
    <source>
        <dbReference type="Proteomes" id="UP000011728"/>
    </source>
</evidence>